<keyword evidence="2" id="KW-1185">Reference proteome</keyword>
<gene>
    <name evidence="1" type="ORF">AWH56_023040</name>
</gene>
<dbReference type="Proteomes" id="UP000180175">
    <property type="component" value="Chromosome"/>
</dbReference>
<accession>A0A7S7LCY6</accession>
<dbReference type="OrthoDB" id="2439488at2"/>
<reference evidence="1 2" key="2">
    <citation type="journal article" date="2019" name="Int. J. Syst. Evol. Microbiol.">
        <title>Anaerobacillus isosaccharinicus sp. nov., an alkaliphilic bacterium which degrades isosaccharinic acid.</title>
        <authorList>
            <person name="Bassil N.M."/>
            <person name="Lloyd J.R."/>
        </authorList>
    </citation>
    <scope>NUCLEOTIDE SEQUENCE [LARGE SCALE GENOMIC DNA]</scope>
    <source>
        <strain evidence="1 2">NB2006</strain>
    </source>
</reference>
<reference evidence="1 2" key="1">
    <citation type="journal article" date="2017" name="Genome Announc.">
        <title>Draft Genome Sequences of Four Alkaliphilic Bacteria Belonging to the Anaerobacillus Genus.</title>
        <authorList>
            <person name="Bassil N.M."/>
            <person name="Lloyd J.R."/>
        </authorList>
    </citation>
    <scope>NUCLEOTIDE SEQUENCE [LARGE SCALE GENOMIC DNA]</scope>
    <source>
        <strain evidence="1 2">NB2006</strain>
    </source>
</reference>
<sequence>MNNYQNDQRPHAGAPQMISLVDPYVYQSLLTVVGKTVVVQTTDGSVRGELADVKPDHVVVNVSGSAFFIRIQCIVWVMPQ</sequence>
<dbReference type="Pfam" id="PF10842">
    <property type="entry name" value="DUF2642"/>
    <property type="match status" value="1"/>
</dbReference>
<organism evidence="1 2">
    <name type="scientific">Anaerobacillus isosaccharinicus</name>
    <dbReference type="NCBI Taxonomy" id="1532552"/>
    <lineage>
        <taxon>Bacteria</taxon>
        <taxon>Bacillati</taxon>
        <taxon>Bacillota</taxon>
        <taxon>Bacilli</taxon>
        <taxon>Bacillales</taxon>
        <taxon>Bacillaceae</taxon>
        <taxon>Anaerobacillus</taxon>
    </lineage>
</organism>
<evidence type="ECO:0000313" key="1">
    <source>
        <dbReference type="EMBL" id="QOY38731.2"/>
    </source>
</evidence>
<evidence type="ECO:0000313" key="2">
    <source>
        <dbReference type="Proteomes" id="UP000180175"/>
    </source>
</evidence>
<name>A0A7S7LCY6_9BACI</name>
<proteinExistence type="predicted"/>
<dbReference type="EMBL" id="CP063356">
    <property type="protein sequence ID" value="QOY38731.2"/>
    <property type="molecule type" value="Genomic_DNA"/>
</dbReference>
<dbReference type="KEGG" id="aia:AWH56_023040"/>
<dbReference type="InterPro" id="IPR020139">
    <property type="entry name" value="DUF2642"/>
</dbReference>
<protein>
    <submittedName>
        <fullName evidence="1">YuzF family protein</fullName>
    </submittedName>
</protein>